<dbReference type="PANTHER" id="PTHR48102:SF7">
    <property type="entry name" value="ATP-DEPENDENT CLP PROTEASE ATP-BINDING SUBUNIT CLPX-LIKE, MITOCHONDRIAL"/>
    <property type="match status" value="1"/>
</dbReference>
<reference evidence="6" key="1">
    <citation type="journal article" date="2020" name="Stud. Mycol.">
        <title>101 Dothideomycetes genomes: a test case for predicting lifestyles and emergence of pathogens.</title>
        <authorList>
            <person name="Haridas S."/>
            <person name="Albert R."/>
            <person name="Binder M."/>
            <person name="Bloem J."/>
            <person name="Labutti K."/>
            <person name="Salamov A."/>
            <person name="Andreopoulos B."/>
            <person name="Baker S."/>
            <person name="Barry K."/>
            <person name="Bills G."/>
            <person name="Bluhm B."/>
            <person name="Cannon C."/>
            <person name="Castanera R."/>
            <person name="Culley D."/>
            <person name="Daum C."/>
            <person name="Ezra D."/>
            <person name="Gonzalez J."/>
            <person name="Henrissat B."/>
            <person name="Kuo A."/>
            <person name="Liang C."/>
            <person name="Lipzen A."/>
            <person name="Lutzoni F."/>
            <person name="Magnuson J."/>
            <person name="Mondo S."/>
            <person name="Nolan M."/>
            <person name="Ohm R."/>
            <person name="Pangilinan J."/>
            <person name="Park H.-J."/>
            <person name="Ramirez L."/>
            <person name="Alfaro M."/>
            <person name="Sun H."/>
            <person name="Tritt A."/>
            <person name="Yoshinaga Y."/>
            <person name="Zwiers L.-H."/>
            <person name="Turgeon B."/>
            <person name="Goodwin S."/>
            <person name="Spatafora J."/>
            <person name="Crous P."/>
            <person name="Grigoriev I."/>
        </authorList>
    </citation>
    <scope>NUCLEOTIDE SEQUENCE</scope>
    <source>
        <strain evidence="6">CBS 122681</strain>
    </source>
</reference>
<dbReference type="Pfam" id="PF10431">
    <property type="entry name" value="ClpB_D2-small"/>
    <property type="match status" value="1"/>
</dbReference>
<dbReference type="InterPro" id="IPR019489">
    <property type="entry name" value="Clp_ATPase_C"/>
</dbReference>
<feature type="region of interest" description="Disordered" evidence="3">
    <location>
        <begin position="288"/>
        <end position="318"/>
    </location>
</feature>
<evidence type="ECO:0000313" key="7">
    <source>
        <dbReference type="Proteomes" id="UP000799324"/>
    </source>
</evidence>
<dbReference type="Gene3D" id="1.10.8.60">
    <property type="match status" value="1"/>
</dbReference>
<feature type="domain" description="AAA+ ATPase" evidence="4">
    <location>
        <begin position="176"/>
        <end position="426"/>
    </location>
</feature>
<feature type="domain" description="Clp ATPase C-terminal" evidence="5">
    <location>
        <begin position="450"/>
        <end position="544"/>
    </location>
</feature>
<feature type="compositionally biased region" description="Pro residues" evidence="3">
    <location>
        <begin position="392"/>
        <end position="409"/>
    </location>
</feature>
<organism evidence="6 7">
    <name type="scientific">Lophiostoma macrostomum CBS 122681</name>
    <dbReference type="NCBI Taxonomy" id="1314788"/>
    <lineage>
        <taxon>Eukaryota</taxon>
        <taxon>Fungi</taxon>
        <taxon>Dikarya</taxon>
        <taxon>Ascomycota</taxon>
        <taxon>Pezizomycotina</taxon>
        <taxon>Dothideomycetes</taxon>
        <taxon>Pleosporomycetidae</taxon>
        <taxon>Pleosporales</taxon>
        <taxon>Lophiostomataceae</taxon>
        <taxon>Lophiostoma</taxon>
    </lineage>
</organism>
<evidence type="ECO:0000256" key="3">
    <source>
        <dbReference type="SAM" id="MobiDB-lite"/>
    </source>
</evidence>
<dbReference type="InterPro" id="IPR050052">
    <property type="entry name" value="ATP-dep_Clp_protease_ClpX"/>
</dbReference>
<dbReference type="GO" id="GO:0051603">
    <property type="term" value="P:proteolysis involved in protein catabolic process"/>
    <property type="evidence" value="ECO:0007669"/>
    <property type="project" value="TreeGrafter"/>
</dbReference>
<dbReference type="GO" id="GO:0016887">
    <property type="term" value="F:ATP hydrolysis activity"/>
    <property type="evidence" value="ECO:0007669"/>
    <property type="project" value="InterPro"/>
</dbReference>
<dbReference type="Proteomes" id="UP000799324">
    <property type="component" value="Unassembled WGS sequence"/>
</dbReference>
<dbReference type="SMART" id="SM01086">
    <property type="entry name" value="ClpB_D2-small"/>
    <property type="match status" value="1"/>
</dbReference>
<sequence length="593" mass="64452">MPSHTLLFTVSPQARSSYLALASIARRSFSGTAQQSSGQYHRNDFTGQSWTSSYEPGQPTGGPLGGASNVGAPRMTPKALKQHLDKYVVGQERPKKALSTAIYNHYQTKQEIQRQKDEQASLEAQALRREMAFRHPIEDEFPGQQPTVKLFQPPPPQSQPQLETPVFSDTTPLQIDKSNILILGPSGVGKTLMAKTLARVLDVPFSISDCTPFTSSGYVGEDVDACVQRLLAKANYDIKAAEHGIIFLDEIDKITGTKPTHGKDIGGEGVQQALLKILEGTTLQIKVKERSGSRQNPSNTTGISSGGMIGPSGGQDSKEEIFNVSTDNILFICSGAFQGLHKIIAARVFSGGMGFGAKVRSSHHESGVHETLVEGDDAVFRKHLPYFVPSSEPAPSPGGDPFSSPPPARPQARQRFDNILDLVQVEDLQKFGMIPELLGRIGTYCAVHALDEEALVRVLTEPRNSLVRQYEAKFKLSGIELRFTSSALRVIARSASGMGTGARGLRTVIERLLFDAMFETPGSPVKHVLITQDVAELKAAPLYFQRGQAQQFNAAIAAEEEKREEELRSKENAGVVKTFEQYRKKGLVAGAGG</sequence>
<evidence type="ECO:0000259" key="5">
    <source>
        <dbReference type="SMART" id="SM01086"/>
    </source>
</evidence>
<dbReference type="SUPFAM" id="SSF52540">
    <property type="entry name" value="P-loop containing nucleoside triphosphate hydrolases"/>
    <property type="match status" value="1"/>
</dbReference>
<evidence type="ECO:0000313" key="6">
    <source>
        <dbReference type="EMBL" id="KAF2660155.1"/>
    </source>
</evidence>
<dbReference type="EMBL" id="MU004301">
    <property type="protein sequence ID" value="KAF2660155.1"/>
    <property type="molecule type" value="Genomic_DNA"/>
</dbReference>
<dbReference type="PANTHER" id="PTHR48102">
    <property type="entry name" value="ATP-DEPENDENT CLP PROTEASE ATP-BINDING SUBUNIT CLPX-LIKE, MITOCHONDRIAL-RELATED"/>
    <property type="match status" value="1"/>
</dbReference>
<protein>
    <submittedName>
        <fullName evidence="6">P-loop containing nucleoside triphosphate hydrolase protein</fullName>
    </submittedName>
</protein>
<dbReference type="InterPro" id="IPR003593">
    <property type="entry name" value="AAA+_ATPase"/>
</dbReference>
<feature type="compositionally biased region" description="Polar residues" evidence="3">
    <location>
        <begin position="31"/>
        <end position="55"/>
    </location>
</feature>
<dbReference type="Gene3D" id="3.40.50.300">
    <property type="entry name" value="P-loop containing nucleotide triphosphate hydrolases"/>
    <property type="match status" value="1"/>
</dbReference>
<feature type="region of interest" description="Disordered" evidence="3">
    <location>
        <begin position="31"/>
        <end position="74"/>
    </location>
</feature>
<name>A0A6A6TJF2_9PLEO</name>
<dbReference type="InterPro" id="IPR003959">
    <property type="entry name" value="ATPase_AAA_core"/>
</dbReference>
<accession>A0A6A6TJF2</accession>
<dbReference type="InterPro" id="IPR027417">
    <property type="entry name" value="P-loop_NTPase"/>
</dbReference>
<dbReference type="GO" id="GO:0005759">
    <property type="term" value="C:mitochondrial matrix"/>
    <property type="evidence" value="ECO:0007669"/>
    <property type="project" value="TreeGrafter"/>
</dbReference>
<dbReference type="OrthoDB" id="1721884at2759"/>
<gene>
    <name evidence="6" type="ORF">K491DRAFT_589718</name>
</gene>
<dbReference type="GO" id="GO:0005524">
    <property type="term" value="F:ATP binding"/>
    <property type="evidence" value="ECO:0007669"/>
    <property type="project" value="UniProtKB-KW"/>
</dbReference>
<keyword evidence="7" id="KW-1185">Reference proteome</keyword>
<evidence type="ECO:0000259" key="4">
    <source>
        <dbReference type="SMART" id="SM00382"/>
    </source>
</evidence>
<dbReference type="FunFam" id="1.10.8.60:FF:000138">
    <property type="entry name" value="ATP-dependent Clp protease ATP-binding subunit ClpX"/>
    <property type="match status" value="1"/>
</dbReference>
<dbReference type="SMART" id="SM00382">
    <property type="entry name" value="AAA"/>
    <property type="match status" value="1"/>
</dbReference>
<keyword evidence="2" id="KW-0067">ATP-binding</keyword>
<proteinExistence type="predicted"/>
<keyword evidence="1" id="KW-0547">Nucleotide-binding</keyword>
<keyword evidence="6" id="KW-0378">Hydrolase</keyword>
<evidence type="ECO:0000256" key="2">
    <source>
        <dbReference type="ARBA" id="ARBA00022840"/>
    </source>
</evidence>
<feature type="compositionally biased region" description="Gly residues" evidence="3">
    <location>
        <begin position="304"/>
        <end position="313"/>
    </location>
</feature>
<feature type="region of interest" description="Disordered" evidence="3">
    <location>
        <begin position="390"/>
        <end position="411"/>
    </location>
</feature>
<dbReference type="Pfam" id="PF07724">
    <property type="entry name" value="AAA_2"/>
    <property type="match status" value="1"/>
</dbReference>
<evidence type="ECO:0000256" key="1">
    <source>
        <dbReference type="ARBA" id="ARBA00022741"/>
    </source>
</evidence>
<dbReference type="AlphaFoldDB" id="A0A6A6TJF2"/>